<dbReference type="EMBL" id="CAADRA010000033">
    <property type="protein sequence ID" value="VFT77816.1"/>
    <property type="molecule type" value="Genomic_DNA"/>
</dbReference>
<organism evidence="8 9">
    <name type="scientific">Aphanomyces stellatus</name>
    <dbReference type="NCBI Taxonomy" id="120398"/>
    <lineage>
        <taxon>Eukaryota</taxon>
        <taxon>Sar</taxon>
        <taxon>Stramenopiles</taxon>
        <taxon>Oomycota</taxon>
        <taxon>Saprolegniomycetes</taxon>
        <taxon>Saprolegniales</taxon>
        <taxon>Verrucalvaceae</taxon>
        <taxon>Aphanomyces</taxon>
    </lineage>
</organism>
<dbReference type="OrthoDB" id="60033at2759"/>
<keyword evidence="9" id="KW-1185">Reference proteome</keyword>
<reference evidence="7" key="2">
    <citation type="submission" date="2019-06" db="EMBL/GenBank/DDBJ databases">
        <title>Genomics analysis of Aphanomyces spp. identifies a new class of oomycete effector associated with host adaptation.</title>
        <authorList>
            <person name="Gaulin E."/>
        </authorList>
    </citation>
    <scope>NUCLEOTIDE SEQUENCE</scope>
    <source>
        <strain evidence="7">CBS 578.67</strain>
    </source>
</reference>
<dbReference type="Proteomes" id="UP000332933">
    <property type="component" value="Unassembled WGS sequence"/>
</dbReference>
<dbReference type="Gene3D" id="1.10.10.10">
    <property type="entry name" value="Winged helix-like DNA-binding domain superfamily/Winged helix DNA-binding domain"/>
    <property type="match status" value="1"/>
</dbReference>
<evidence type="ECO:0000256" key="2">
    <source>
        <dbReference type="ARBA" id="ARBA00023125"/>
    </source>
</evidence>
<evidence type="ECO:0000256" key="1">
    <source>
        <dbReference type="ARBA" id="ARBA00004123"/>
    </source>
</evidence>
<name>A0A485K678_9STRA</name>
<reference evidence="8 9" key="1">
    <citation type="submission" date="2019-03" db="EMBL/GenBank/DDBJ databases">
        <authorList>
            <person name="Gaulin E."/>
            <person name="Dumas B."/>
        </authorList>
    </citation>
    <scope>NUCLEOTIDE SEQUENCE [LARGE SCALE GENOMIC DNA]</scope>
    <source>
        <strain evidence="8">CBS 568.67</strain>
    </source>
</reference>
<feature type="domain" description="HSF-type DNA-binding" evidence="6">
    <location>
        <begin position="2"/>
        <end position="107"/>
    </location>
</feature>
<comment type="similarity">
    <text evidence="4">Belongs to the HSF family.</text>
</comment>
<dbReference type="InterPro" id="IPR036388">
    <property type="entry name" value="WH-like_DNA-bd_sf"/>
</dbReference>
<dbReference type="AlphaFoldDB" id="A0A485K678"/>
<proteinExistence type="inferred from homology"/>
<dbReference type="SUPFAM" id="SSF46785">
    <property type="entry name" value="Winged helix' DNA-binding domain"/>
    <property type="match status" value="1"/>
</dbReference>
<protein>
    <submittedName>
        <fullName evidence="8">Aste57867_591 protein</fullName>
    </submittedName>
</protein>
<dbReference type="GO" id="GO:0043565">
    <property type="term" value="F:sequence-specific DNA binding"/>
    <property type="evidence" value="ECO:0007669"/>
    <property type="project" value="InterPro"/>
</dbReference>
<evidence type="ECO:0000313" key="8">
    <source>
        <dbReference type="EMBL" id="VFT77816.1"/>
    </source>
</evidence>
<accession>A0A485K678</accession>
<evidence type="ECO:0000256" key="3">
    <source>
        <dbReference type="ARBA" id="ARBA00023242"/>
    </source>
</evidence>
<comment type="subcellular location">
    <subcellularLocation>
        <location evidence="1">Nucleus</location>
    </subcellularLocation>
</comment>
<dbReference type="PANTHER" id="PTHR10015:SF206">
    <property type="entry name" value="HSF-TYPE DNA-BINDING DOMAIN-CONTAINING PROTEIN"/>
    <property type="match status" value="1"/>
</dbReference>
<dbReference type="Pfam" id="PF00447">
    <property type="entry name" value="HSF_DNA-bind"/>
    <property type="match status" value="1"/>
</dbReference>
<evidence type="ECO:0000256" key="5">
    <source>
        <dbReference type="SAM" id="Coils"/>
    </source>
</evidence>
<sequence>MNAPVFLQKTYDMLTACPVDVAEWSKHGRSFVVKQTKLFEATMLPQFFKHNNFASFARQLRFYGFEKSKVHDARFSDAGETGQSWWLFQHPKFLRDDPAKMVSIRRKTCTEAVVAKWEAGEVSDLKDRLSTLQDTMTTLSAQIESLTAAVHTYAAESSADEDEHDENNFVVAPSAKKAKLTDAAVVVLATSPKTVDDIPTMDQAWSFDLDDDAFPDVDEQLMATLMDFDLPIVC</sequence>
<keyword evidence="2" id="KW-0238">DNA-binding</keyword>
<feature type="coiled-coil region" evidence="5">
    <location>
        <begin position="122"/>
        <end position="149"/>
    </location>
</feature>
<dbReference type="InterPro" id="IPR000232">
    <property type="entry name" value="HSF_DNA-bd"/>
</dbReference>
<dbReference type="InterPro" id="IPR036390">
    <property type="entry name" value="WH_DNA-bd_sf"/>
</dbReference>
<dbReference type="PRINTS" id="PR00056">
    <property type="entry name" value="HSFDOMAIN"/>
</dbReference>
<evidence type="ECO:0000313" key="7">
    <source>
        <dbReference type="EMBL" id="KAF0720059.1"/>
    </source>
</evidence>
<evidence type="ECO:0000256" key="4">
    <source>
        <dbReference type="RuleBase" id="RU004020"/>
    </source>
</evidence>
<evidence type="ECO:0000313" key="9">
    <source>
        <dbReference type="Proteomes" id="UP000332933"/>
    </source>
</evidence>
<dbReference type="SMART" id="SM00415">
    <property type="entry name" value="HSF"/>
    <property type="match status" value="1"/>
</dbReference>
<keyword evidence="5" id="KW-0175">Coiled coil</keyword>
<dbReference type="EMBL" id="VJMH01000033">
    <property type="protein sequence ID" value="KAF0720059.1"/>
    <property type="molecule type" value="Genomic_DNA"/>
</dbReference>
<evidence type="ECO:0000259" key="6">
    <source>
        <dbReference type="SMART" id="SM00415"/>
    </source>
</evidence>
<dbReference type="PANTHER" id="PTHR10015">
    <property type="entry name" value="HEAT SHOCK TRANSCRIPTION FACTOR"/>
    <property type="match status" value="1"/>
</dbReference>
<gene>
    <name evidence="8" type="primary">Aste57867_591</name>
    <name evidence="7" type="ORF">As57867_000590</name>
    <name evidence="8" type="ORF">ASTE57867_591</name>
</gene>
<dbReference type="GO" id="GO:0005634">
    <property type="term" value="C:nucleus"/>
    <property type="evidence" value="ECO:0007669"/>
    <property type="project" value="UniProtKB-SubCell"/>
</dbReference>
<dbReference type="GO" id="GO:0003700">
    <property type="term" value="F:DNA-binding transcription factor activity"/>
    <property type="evidence" value="ECO:0007669"/>
    <property type="project" value="InterPro"/>
</dbReference>
<keyword evidence="3" id="KW-0539">Nucleus</keyword>